<name>A0AAV7P4S8_PLEWA</name>
<sequence length="112" mass="12504">KGECQVTRNVSWFWRVELRDGDSGADLVEESGEEPEGGYVSQPRSPDECRLGSDGGPSRDFEGSCYLDRGPTRGLKQSWRSERKYGIHILVYNSGDVAYDPLQSPHPPHSGY</sequence>
<comment type="caution">
    <text evidence="2">The sequence shown here is derived from an EMBL/GenBank/DDBJ whole genome shotgun (WGS) entry which is preliminary data.</text>
</comment>
<feature type="compositionally biased region" description="Acidic residues" evidence="1">
    <location>
        <begin position="27"/>
        <end position="36"/>
    </location>
</feature>
<feature type="non-terminal residue" evidence="2">
    <location>
        <position position="1"/>
    </location>
</feature>
<dbReference type="Proteomes" id="UP001066276">
    <property type="component" value="Chromosome 7"/>
</dbReference>
<feature type="compositionally biased region" description="Basic and acidic residues" evidence="1">
    <location>
        <begin position="45"/>
        <end position="62"/>
    </location>
</feature>
<keyword evidence="3" id="KW-1185">Reference proteome</keyword>
<evidence type="ECO:0000256" key="1">
    <source>
        <dbReference type="SAM" id="MobiDB-lite"/>
    </source>
</evidence>
<evidence type="ECO:0000313" key="3">
    <source>
        <dbReference type="Proteomes" id="UP001066276"/>
    </source>
</evidence>
<protein>
    <submittedName>
        <fullName evidence="2">Uncharacterized protein</fullName>
    </submittedName>
</protein>
<dbReference type="EMBL" id="JANPWB010000011">
    <property type="protein sequence ID" value="KAJ1122139.1"/>
    <property type="molecule type" value="Genomic_DNA"/>
</dbReference>
<proteinExistence type="predicted"/>
<dbReference type="AlphaFoldDB" id="A0AAV7P4S8"/>
<gene>
    <name evidence="2" type="ORF">NDU88_000643</name>
</gene>
<reference evidence="2" key="1">
    <citation type="journal article" date="2022" name="bioRxiv">
        <title>Sequencing and chromosome-scale assembly of the giantPleurodeles waltlgenome.</title>
        <authorList>
            <person name="Brown T."/>
            <person name="Elewa A."/>
            <person name="Iarovenko S."/>
            <person name="Subramanian E."/>
            <person name="Araus A.J."/>
            <person name="Petzold A."/>
            <person name="Susuki M."/>
            <person name="Suzuki K.-i.T."/>
            <person name="Hayashi T."/>
            <person name="Toyoda A."/>
            <person name="Oliveira C."/>
            <person name="Osipova E."/>
            <person name="Leigh N.D."/>
            <person name="Simon A."/>
            <person name="Yun M.H."/>
        </authorList>
    </citation>
    <scope>NUCLEOTIDE SEQUENCE</scope>
    <source>
        <strain evidence="2">20211129_DDA</strain>
        <tissue evidence="2">Liver</tissue>
    </source>
</reference>
<evidence type="ECO:0000313" key="2">
    <source>
        <dbReference type="EMBL" id="KAJ1122139.1"/>
    </source>
</evidence>
<accession>A0AAV7P4S8</accession>
<feature type="region of interest" description="Disordered" evidence="1">
    <location>
        <begin position="23"/>
        <end position="73"/>
    </location>
</feature>
<organism evidence="2 3">
    <name type="scientific">Pleurodeles waltl</name>
    <name type="common">Iberian ribbed newt</name>
    <dbReference type="NCBI Taxonomy" id="8319"/>
    <lineage>
        <taxon>Eukaryota</taxon>
        <taxon>Metazoa</taxon>
        <taxon>Chordata</taxon>
        <taxon>Craniata</taxon>
        <taxon>Vertebrata</taxon>
        <taxon>Euteleostomi</taxon>
        <taxon>Amphibia</taxon>
        <taxon>Batrachia</taxon>
        <taxon>Caudata</taxon>
        <taxon>Salamandroidea</taxon>
        <taxon>Salamandridae</taxon>
        <taxon>Pleurodelinae</taxon>
        <taxon>Pleurodeles</taxon>
    </lineage>
</organism>